<dbReference type="EMBL" id="JACEIK010009361">
    <property type="protein sequence ID" value="MCE3052257.1"/>
    <property type="molecule type" value="Genomic_DNA"/>
</dbReference>
<accession>A0ABS8WQB6</accession>
<protein>
    <recommendedName>
        <fullName evidence="3">C2 domain-containing protein</fullName>
    </recommendedName>
</protein>
<evidence type="ECO:0000256" key="2">
    <source>
        <dbReference type="ARBA" id="ARBA00022837"/>
    </source>
</evidence>
<proteinExistence type="predicted"/>
<evidence type="ECO:0000313" key="4">
    <source>
        <dbReference type="EMBL" id="MCE3052257.1"/>
    </source>
</evidence>
<sequence>MPHGQLEVFIGHARGLEDQNWLTDMNPYVVVTCRTEEKKSSTASGEGENPEWNETFLFTVTRGCDEVHIKIMDENTFKDDDFIGETTLSLEEVFDKGEIETNMYELYKDDESCGSINIGLTFTDRDEYEENY</sequence>
<dbReference type="InterPro" id="IPR035892">
    <property type="entry name" value="C2_domain_sf"/>
</dbReference>
<name>A0ABS8WQB6_DATST</name>
<dbReference type="InterPro" id="IPR000008">
    <property type="entry name" value="C2_dom"/>
</dbReference>
<evidence type="ECO:0000259" key="3">
    <source>
        <dbReference type="PROSITE" id="PS50004"/>
    </source>
</evidence>
<keyword evidence="2" id="KW-0106">Calcium</keyword>
<gene>
    <name evidence="4" type="ORF">HAX54_052014</name>
</gene>
<comment type="caution">
    <text evidence="4">The sequence shown here is derived from an EMBL/GenBank/DDBJ whole genome shotgun (WGS) entry which is preliminary data.</text>
</comment>
<dbReference type="PANTHER" id="PTHR46502:SF19">
    <property type="entry name" value="ELICITOR-RESPONSIVE PROTEIN 3-LIKE"/>
    <property type="match status" value="1"/>
</dbReference>
<dbReference type="Pfam" id="PF00168">
    <property type="entry name" value="C2"/>
    <property type="match status" value="1"/>
</dbReference>
<evidence type="ECO:0000313" key="5">
    <source>
        <dbReference type="Proteomes" id="UP000823775"/>
    </source>
</evidence>
<dbReference type="SMART" id="SM00239">
    <property type="entry name" value="C2"/>
    <property type="match status" value="1"/>
</dbReference>
<keyword evidence="1" id="KW-0479">Metal-binding</keyword>
<feature type="domain" description="C2" evidence="3">
    <location>
        <begin position="1"/>
        <end position="103"/>
    </location>
</feature>
<evidence type="ECO:0000256" key="1">
    <source>
        <dbReference type="ARBA" id="ARBA00022723"/>
    </source>
</evidence>
<keyword evidence="5" id="KW-1185">Reference proteome</keyword>
<dbReference type="Proteomes" id="UP000823775">
    <property type="component" value="Unassembled WGS sequence"/>
</dbReference>
<organism evidence="4 5">
    <name type="scientific">Datura stramonium</name>
    <name type="common">Jimsonweed</name>
    <name type="synonym">Common thornapple</name>
    <dbReference type="NCBI Taxonomy" id="4076"/>
    <lineage>
        <taxon>Eukaryota</taxon>
        <taxon>Viridiplantae</taxon>
        <taxon>Streptophyta</taxon>
        <taxon>Embryophyta</taxon>
        <taxon>Tracheophyta</taxon>
        <taxon>Spermatophyta</taxon>
        <taxon>Magnoliopsida</taxon>
        <taxon>eudicotyledons</taxon>
        <taxon>Gunneridae</taxon>
        <taxon>Pentapetalae</taxon>
        <taxon>asterids</taxon>
        <taxon>lamiids</taxon>
        <taxon>Solanales</taxon>
        <taxon>Solanaceae</taxon>
        <taxon>Solanoideae</taxon>
        <taxon>Datureae</taxon>
        <taxon>Datura</taxon>
    </lineage>
</organism>
<dbReference type="PANTHER" id="PTHR46502">
    <property type="entry name" value="C2 DOMAIN-CONTAINING"/>
    <property type="match status" value="1"/>
</dbReference>
<reference evidence="4 5" key="1">
    <citation type="journal article" date="2021" name="BMC Genomics">
        <title>Datura genome reveals duplications of psychoactive alkaloid biosynthetic genes and high mutation rate following tissue culture.</title>
        <authorList>
            <person name="Rajewski A."/>
            <person name="Carter-House D."/>
            <person name="Stajich J."/>
            <person name="Litt A."/>
        </authorList>
    </citation>
    <scope>NUCLEOTIDE SEQUENCE [LARGE SCALE GENOMIC DNA]</scope>
    <source>
        <strain evidence="4">AR-01</strain>
    </source>
</reference>
<dbReference type="Gene3D" id="2.60.40.150">
    <property type="entry name" value="C2 domain"/>
    <property type="match status" value="1"/>
</dbReference>
<dbReference type="SUPFAM" id="SSF49562">
    <property type="entry name" value="C2 domain (Calcium/lipid-binding domain, CaLB)"/>
    <property type="match status" value="1"/>
</dbReference>
<dbReference type="PROSITE" id="PS50004">
    <property type="entry name" value="C2"/>
    <property type="match status" value="1"/>
</dbReference>